<proteinExistence type="predicted"/>
<evidence type="ECO:0000313" key="1">
    <source>
        <dbReference type="EMBL" id="PIL26817.1"/>
    </source>
</evidence>
<comment type="caution">
    <text evidence="1">The sequence shown here is derived from an EMBL/GenBank/DDBJ whole genome shotgun (WGS) entry which is preliminary data.</text>
</comment>
<dbReference type="OrthoDB" id="1046782at2759"/>
<gene>
    <name evidence="1" type="ORF">GSI_11078</name>
</gene>
<accession>A0A2G8RZA1</accession>
<reference evidence="1 2" key="1">
    <citation type="journal article" date="2015" name="Sci. Rep.">
        <title>Chromosome-level genome map provides insights into diverse defense mechanisms in the medicinal fungus Ganoderma sinense.</title>
        <authorList>
            <person name="Zhu Y."/>
            <person name="Xu J."/>
            <person name="Sun C."/>
            <person name="Zhou S."/>
            <person name="Xu H."/>
            <person name="Nelson D.R."/>
            <person name="Qian J."/>
            <person name="Song J."/>
            <person name="Luo H."/>
            <person name="Xiang L."/>
            <person name="Li Y."/>
            <person name="Xu Z."/>
            <person name="Ji A."/>
            <person name="Wang L."/>
            <person name="Lu S."/>
            <person name="Hayward A."/>
            <person name="Sun W."/>
            <person name="Li X."/>
            <person name="Schwartz D.C."/>
            <person name="Wang Y."/>
            <person name="Chen S."/>
        </authorList>
    </citation>
    <scope>NUCLEOTIDE SEQUENCE [LARGE SCALE GENOMIC DNA]</scope>
    <source>
        <strain evidence="1 2">ZZ0214-1</strain>
    </source>
</reference>
<name>A0A2G8RZA1_9APHY</name>
<sequence>MTDKPGQRLFISHIDVKPTSPSSLTLTTNKAHLPSSQVVYGDQPSQAPSERVRELHGESDDINYQYGGKYVWLVPRYTSSYSTAAVGFEIVIQGDANGSLKDLAKGAGGDFRYLLPIKDVTKEAKVTQVALLRLDGDLGRRPAGWSGNTIDINKNRGKTFLYLLWKNAL</sequence>
<dbReference type="AlphaFoldDB" id="A0A2G8RZA1"/>
<dbReference type="Proteomes" id="UP000230002">
    <property type="component" value="Unassembled WGS sequence"/>
</dbReference>
<protein>
    <submittedName>
        <fullName evidence="1">Uncharacterized protein</fullName>
    </submittedName>
</protein>
<dbReference type="STRING" id="1077348.A0A2G8RZA1"/>
<dbReference type="EMBL" id="AYKW01000036">
    <property type="protein sequence ID" value="PIL26817.1"/>
    <property type="molecule type" value="Genomic_DNA"/>
</dbReference>
<evidence type="ECO:0000313" key="2">
    <source>
        <dbReference type="Proteomes" id="UP000230002"/>
    </source>
</evidence>
<keyword evidence="2" id="KW-1185">Reference proteome</keyword>
<organism evidence="1 2">
    <name type="scientific">Ganoderma sinense ZZ0214-1</name>
    <dbReference type="NCBI Taxonomy" id="1077348"/>
    <lineage>
        <taxon>Eukaryota</taxon>
        <taxon>Fungi</taxon>
        <taxon>Dikarya</taxon>
        <taxon>Basidiomycota</taxon>
        <taxon>Agaricomycotina</taxon>
        <taxon>Agaricomycetes</taxon>
        <taxon>Polyporales</taxon>
        <taxon>Polyporaceae</taxon>
        <taxon>Ganoderma</taxon>
    </lineage>
</organism>